<evidence type="ECO:0000256" key="8">
    <source>
        <dbReference type="ARBA" id="ARBA00038436"/>
    </source>
</evidence>
<evidence type="ECO:0000256" key="9">
    <source>
        <dbReference type="SAM" id="Phobius"/>
    </source>
</evidence>
<dbReference type="InterPro" id="IPR007387">
    <property type="entry name" value="TRAP_DctQ"/>
</dbReference>
<evidence type="ECO:0000256" key="6">
    <source>
        <dbReference type="ARBA" id="ARBA00022989"/>
    </source>
</evidence>
<accession>A0A974GXP2</accession>
<dbReference type="GO" id="GO:0022857">
    <property type="term" value="F:transmembrane transporter activity"/>
    <property type="evidence" value="ECO:0007669"/>
    <property type="project" value="TreeGrafter"/>
</dbReference>
<evidence type="ECO:0000256" key="3">
    <source>
        <dbReference type="ARBA" id="ARBA00022475"/>
    </source>
</evidence>
<dbReference type="Pfam" id="PF04290">
    <property type="entry name" value="DctQ"/>
    <property type="match status" value="1"/>
</dbReference>
<evidence type="ECO:0000313" key="11">
    <source>
        <dbReference type="EMBL" id="NYB75758.1"/>
    </source>
</evidence>
<evidence type="ECO:0000313" key="12">
    <source>
        <dbReference type="Proteomes" id="UP000611629"/>
    </source>
</evidence>
<name>A0A974GXP2_SEDHY</name>
<keyword evidence="7 9" id="KW-0472">Membrane</keyword>
<feature type="transmembrane region" description="Helical" evidence="9">
    <location>
        <begin position="85"/>
        <end position="107"/>
    </location>
</feature>
<organism evidence="11 12">
    <name type="scientific">Sedimentibacter hydroxybenzoicus DSM 7310</name>
    <dbReference type="NCBI Taxonomy" id="1123245"/>
    <lineage>
        <taxon>Bacteria</taxon>
        <taxon>Bacillati</taxon>
        <taxon>Bacillota</taxon>
        <taxon>Tissierellia</taxon>
        <taxon>Sedimentibacter</taxon>
    </lineage>
</organism>
<keyword evidence="4" id="KW-0997">Cell inner membrane</keyword>
<evidence type="ECO:0000256" key="2">
    <source>
        <dbReference type="ARBA" id="ARBA00022448"/>
    </source>
</evidence>
<sequence>MKIVLDKLEKIILWILAILFTVMVIAFFYQIVLRFIFESGNPWAEELTRYTLIWMSMLGSAVATRRGRNMDVDFVVKRMPKTMKTINSIITKALIIGFLLVIIIYGVNLVSITFKQLSSGLRIPMAYMYASVPVGGFLMLLFTIEIIINDIKSRNIKEV</sequence>
<keyword evidence="6 9" id="KW-1133">Transmembrane helix</keyword>
<evidence type="ECO:0000259" key="10">
    <source>
        <dbReference type="Pfam" id="PF04290"/>
    </source>
</evidence>
<dbReference type="GO" id="GO:0005886">
    <property type="term" value="C:plasma membrane"/>
    <property type="evidence" value="ECO:0007669"/>
    <property type="project" value="UniProtKB-SubCell"/>
</dbReference>
<feature type="transmembrane region" description="Helical" evidence="9">
    <location>
        <begin position="127"/>
        <end position="148"/>
    </location>
</feature>
<feature type="transmembrane region" description="Helical" evidence="9">
    <location>
        <begin position="47"/>
        <end position="64"/>
    </location>
</feature>
<dbReference type="GO" id="GO:0015740">
    <property type="term" value="P:C4-dicarboxylate transport"/>
    <property type="evidence" value="ECO:0007669"/>
    <property type="project" value="TreeGrafter"/>
</dbReference>
<proteinExistence type="inferred from homology"/>
<feature type="domain" description="Tripartite ATP-independent periplasmic transporters DctQ component" evidence="10">
    <location>
        <begin position="23"/>
        <end position="152"/>
    </location>
</feature>
<feature type="transmembrane region" description="Helical" evidence="9">
    <location>
        <begin position="12"/>
        <end position="32"/>
    </location>
</feature>
<dbReference type="Proteomes" id="UP000611629">
    <property type="component" value="Unassembled WGS sequence"/>
</dbReference>
<dbReference type="RefSeq" id="WP_179239475.1">
    <property type="nucleotide sequence ID" value="NZ_JACBNQ010000028.1"/>
</dbReference>
<comment type="subcellular location">
    <subcellularLocation>
        <location evidence="1">Cell inner membrane</location>
        <topology evidence="1">Multi-pass membrane protein</topology>
    </subcellularLocation>
</comment>
<dbReference type="EMBL" id="JACBNQ010000028">
    <property type="protein sequence ID" value="NYB75758.1"/>
    <property type="molecule type" value="Genomic_DNA"/>
</dbReference>
<reference evidence="11" key="1">
    <citation type="submission" date="2020-07" db="EMBL/GenBank/DDBJ databases">
        <title>Genomic analysis of a strain of Sedimentibacter Hydroxybenzoicus DSM7310.</title>
        <authorList>
            <person name="Ma S."/>
        </authorList>
    </citation>
    <scope>NUCLEOTIDE SEQUENCE</scope>
    <source>
        <strain evidence="11">DSM 7310</strain>
    </source>
</reference>
<keyword evidence="12" id="KW-1185">Reference proteome</keyword>
<keyword evidence="3" id="KW-1003">Cell membrane</keyword>
<keyword evidence="5 9" id="KW-0812">Transmembrane</keyword>
<evidence type="ECO:0000256" key="1">
    <source>
        <dbReference type="ARBA" id="ARBA00004429"/>
    </source>
</evidence>
<dbReference type="InterPro" id="IPR055348">
    <property type="entry name" value="DctQ"/>
</dbReference>
<dbReference type="PANTHER" id="PTHR35011">
    <property type="entry name" value="2,3-DIKETO-L-GULONATE TRAP TRANSPORTER SMALL PERMEASE PROTEIN YIAM"/>
    <property type="match status" value="1"/>
</dbReference>
<dbReference type="AlphaFoldDB" id="A0A974GXP2"/>
<dbReference type="PANTHER" id="PTHR35011:SF2">
    <property type="entry name" value="2,3-DIKETO-L-GULONATE TRAP TRANSPORTER SMALL PERMEASE PROTEIN YIAM"/>
    <property type="match status" value="1"/>
</dbReference>
<keyword evidence="2" id="KW-0813">Transport</keyword>
<evidence type="ECO:0000256" key="7">
    <source>
        <dbReference type="ARBA" id="ARBA00023136"/>
    </source>
</evidence>
<comment type="similarity">
    <text evidence="8">Belongs to the TRAP transporter small permease family.</text>
</comment>
<evidence type="ECO:0000256" key="5">
    <source>
        <dbReference type="ARBA" id="ARBA00022692"/>
    </source>
</evidence>
<comment type="caution">
    <text evidence="11">The sequence shown here is derived from an EMBL/GenBank/DDBJ whole genome shotgun (WGS) entry which is preliminary data.</text>
</comment>
<gene>
    <name evidence="11" type="ORF">HZF24_16535</name>
</gene>
<protein>
    <submittedName>
        <fullName evidence="11">TRAP transporter small permease</fullName>
    </submittedName>
</protein>
<evidence type="ECO:0000256" key="4">
    <source>
        <dbReference type="ARBA" id="ARBA00022519"/>
    </source>
</evidence>